<sequence>MTWSSGELHHIVKADDVKIASLRDDRMTPGTQTWVWCVAVNGELYVRAYNGKQSRSYQAAIRQGAGLIVAAGMVWVVKFELAAGEINASIDDAYRAQHKGSPSLRSMINDGAREATTKVTLQRNTSNN</sequence>
<reference evidence="2" key="1">
    <citation type="journal article" date="2019" name="Int. J. Syst. Evol. Microbiol.">
        <title>The Global Catalogue of Microorganisms (GCM) 10K type strain sequencing project: providing services to taxonomists for standard genome sequencing and annotation.</title>
        <authorList>
            <consortium name="The Broad Institute Genomics Platform"/>
            <consortium name="The Broad Institute Genome Sequencing Center for Infectious Disease"/>
            <person name="Wu L."/>
            <person name="Ma J."/>
        </authorList>
    </citation>
    <scope>NUCLEOTIDE SEQUENCE [LARGE SCALE GENOMIC DNA]</scope>
    <source>
        <strain evidence="2">NBRC 111980</strain>
    </source>
</reference>
<comment type="caution">
    <text evidence="1">The sequence shown here is derived from an EMBL/GenBank/DDBJ whole genome shotgun (WGS) entry which is preliminary data.</text>
</comment>
<gene>
    <name evidence="1" type="ORF">GCM10007901_05920</name>
</gene>
<keyword evidence="2" id="KW-1185">Reference proteome</keyword>
<name>A0ABQ5XJ35_9GAMM</name>
<dbReference type="Pfam" id="PF10012">
    <property type="entry name" value="DUF2255"/>
    <property type="match status" value="1"/>
</dbReference>
<proteinExistence type="predicted"/>
<organism evidence="1 2">
    <name type="scientific">Dyella acidisoli</name>
    <dbReference type="NCBI Taxonomy" id="1867834"/>
    <lineage>
        <taxon>Bacteria</taxon>
        <taxon>Pseudomonadati</taxon>
        <taxon>Pseudomonadota</taxon>
        <taxon>Gammaproteobacteria</taxon>
        <taxon>Lysobacterales</taxon>
        <taxon>Rhodanobacteraceae</taxon>
        <taxon>Dyella</taxon>
    </lineage>
</organism>
<dbReference type="EMBL" id="BSOB01000005">
    <property type="protein sequence ID" value="GLQ91642.1"/>
    <property type="molecule type" value="Genomic_DNA"/>
</dbReference>
<protein>
    <submittedName>
        <fullName evidence="1">Uncharacterized protein</fullName>
    </submittedName>
</protein>
<evidence type="ECO:0000313" key="1">
    <source>
        <dbReference type="EMBL" id="GLQ91642.1"/>
    </source>
</evidence>
<dbReference type="RefSeq" id="WP_284319404.1">
    <property type="nucleotide sequence ID" value="NZ_BSOB01000005.1"/>
</dbReference>
<dbReference type="InterPro" id="IPR016888">
    <property type="entry name" value="UCP028498"/>
</dbReference>
<evidence type="ECO:0000313" key="2">
    <source>
        <dbReference type="Proteomes" id="UP001156670"/>
    </source>
</evidence>
<dbReference type="Proteomes" id="UP001156670">
    <property type="component" value="Unassembled WGS sequence"/>
</dbReference>
<accession>A0ABQ5XJ35</accession>